<dbReference type="SUPFAM" id="SSF53448">
    <property type="entry name" value="Nucleotide-diphospho-sugar transferases"/>
    <property type="match status" value="1"/>
</dbReference>
<dbReference type="Proteomes" id="UP000671852">
    <property type="component" value="Chromosome"/>
</dbReference>
<dbReference type="Gene3D" id="3.90.550.10">
    <property type="entry name" value="Spore Coat Polysaccharide Biosynthesis Protein SpsA, Chain A"/>
    <property type="match status" value="1"/>
</dbReference>
<proteinExistence type="predicted"/>
<sequence length="292" mass="33902">MELAPIALSVYNRLDHLKKTVSALKDNTLASESELYIFSDGPMTGDEESINKVRQYIKTIDGFKSIHITEREYNSRQYNNRQGMRQLLDNYGKLIYIEDDIVTSKFFLQFMNDALDKYENVKNVTSICGYTSPIEIPQDYPYDVIVDPIACIWGFGIWKDRFDEINWKITDFEDFCKNPSNLIELDNLGKCFKELMEAEHLGVLDAMDIKLMYQQFKNKHYTITPKYSLVNNIGWDGSGDTCAPTTRFNVDLSKVKHNLNVSVNAKVDNKVLDNLKKFRDTPSEKKWEIDSY</sequence>
<dbReference type="EMBL" id="CP046072">
    <property type="protein sequence ID" value="QSZ41230.1"/>
    <property type="molecule type" value="Genomic_DNA"/>
</dbReference>
<dbReference type="AlphaFoldDB" id="A0A975AZ91"/>
<evidence type="ECO:0000313" key="1">
    <source>
        <dbReference type="EMBL" id="QSZ41230.1"/>
    </source>
</evidence>
<protein>
    <submittedName>
        <fullName evidence="1">Sugar transferase</fullName>
    </submittedName>
</protein>
<accession>A0A975AZ91</accession>
<organism evidence="1 2">
    <name type="scientific">Sulfurimonas aquatica</name>
    <dbReference type="NCBI Taxonomy" id="2672570"/>
    <lineage>
        <taxon>Bacteria</taxon>
        <taxon>Pseudomonadati</taxon>
        <taxon>Campylobacterota</taxon>
        <taxon>Epsilonproteobacteria</taxon>
        <taxon>Campylobacterales</taxon>
        <taxon>Sulfurimonadaceae</taxon>
        <taxon>Sulfurimonas</taxon>
    </lineage>
</organism>
<keyword evidence="1" id="KW-0808">Transferase</keyword>
<gene>
    <name evidence="1" type="ORF">GJV85_03575</name>
</gene>
<dbReference type="RefSeq" id="WP_207562509.1">
    <property type="nucleotide sequence ID" value="NZ_CP046072.1"/>
</dbReference>
<dbReference type="GO" id="GO:0016740">
    <property type="term" value="F:transferase activity"/>
    <property type="evidence" value="ECO:0007669"/>
    <property type="project" value="UniProtKB-KW"/>
</dbReference>
<name>A0A975AZ91_9BACT</name>
<evidence type="ECO:0000313" key="2">
    <source>
        <dbReference type="Proteomes" id="UP000671852"/>
    </source>
</evidence>
<reference evidence="1" key="1">
    <citation type="submission" date="2019-11" db="EMBL/GenBank/DDBJ databases">
        <authorList>
            <person name="Kojima H."/>
        </authorList>
    </citation>
    <scope>NUCLEOTIDE SEQUENCE</scope>
    <source>
        <strain evidence="1">H1576</strain>
    </source>
</reference>
<dbReference type="KEGG" id="saqt:GJV85_03575"/>
<keyword evidence="2" id="KW-1185">Reference proteome</keyword>
<reference evidence="1" key="2">
    <citation type="submission" date="2021-04" db="EMBL/GenBank/DDBJ databases">
        <title>Isolation and characterization of a novel species of the genus Sulfurimonas.</title>
        <authorList>
            <person name="Fukui M."/>
        </authorList>
    </citation>
    <scope>NUCLEOTIDE SEQUENCE</scope>
    <source>
        <strain evidence="1">H1576</strain>
    </source>
</reference>
<dbReference type="InterPro" id="IPR029044">
    <property type="entry name" value="Nucleotide-diphossugar_trans"/>
</dbReference>